<evidence type="ECO:0000259" key="3">
    <source>
        <dbReference type="PROSITE" id="PS50930"/>
    </source>
</evidence>
<feature type="domain" description="HTH LytTR-type" evidence="3">
    <location>
        <begin position="133"/>
        <end position="232"/>
    </location>
</feature>
<evidence type="ECO:0000259" key="2">
    <source>
        <dbReference type="PROSITE" id="PS50110"/>
    </source>
</evidence>
<dbReference type="Proteomes" id="UP000245489">
    <property type="component" value="Unassembled WGS sequence"/>
</dbReference>
<protein>
    <submittedName>
        <fullName evidence="4">LytTR family two component transcriptional regulator</fullName>
    </submittedName>
</protein>
<dbReference type="SMART" id="SM00448">
    <property type="entry name" value="REC"/>
    <property type="match status" value="1"/>
</dbReference>
<dbReference type="Gene3D" id="2.40.50.1020">
    <property type="entry name" value="LytTr DNA-binding domain"/>
    <property type="match status" value="1"/>
</dbReference>
<evidence type="ECO:0000313" key="5">
    <source>
        <dbReference type="Proteomes" id="UP000245489"/>
    </source>
</evidence>
<dbReference type="InterPro" id="IPR001789">
    <property type="entry name" value="Sig_transdc_resp-reg_receiver"/>
</dbReference>
<dbReference type="SUPFAM" id="SSF52172">
    <property type="entry name" value="CheY-like"/>
    <property type="match status" value="1"/>
</dbReference>
<dbReference type="EMBL" id="QGGO01000016">
    <property type="protein sequence ID" value="PWK23836.1"/>
    <property type="molecule type" value="Genomic_DNA"/>
</dbReference>
<dbReference type="InterPro" id="IPR007492">
    <property type="entry name" value="LytTR_DNA-bd_dom"/>
</dbReference>
<comment type="caution">
    <text evidence="4">The sequence shown here is derived from an EMBL/GenBank/DDBJ whole genome shotgun (WGS) entry which is preliminary data.</text>
</comment>
<accession>A0A316E1I0</accession>
<gene>
    <name evidence="4" type="ORF">LV89_03043</name>
</gene>
<dbReference type="AlphaFoldDB" id="A0A316E1I0"/>
<name>A0A316E1I0_9BACT</name>
<dbReference type="InterPro" id="IPR011006">
    <property type="entry name" value="CheY-like_superfamily"/>
</dbReference>
<dbReference type="Pfam" id="PF04397">
    <property type="entry name" value="LytTR"/>
    <property type="match status" value="1"/>
</dbReference>
<dbReference type="InterPro" id="IPR046947">
    <property type="entry name" value="LytR-like"/>
</dbReference>
<organism evidence="4 5">
    <name type="scientific">Arcicella aurantiaca</name>
    <dbReference type="NCBI Taxonomy" id="591202"/>
    <lineage>
        <taxon>Bacteria</taxon>
        <taxon>Pseudomonadati</taxon>
        <taxon>Bacteroidota</taxon>
        <taxon>Cytophagia</taxon>
        <taxon>Cytophagales</taxon>
        <taxon>Flectobacillaceae</taxon>
        <taxon>Arcicella</taxon>
    </lineage>
</organism>
<evidence type="ECO:0000313" key="4">
    <source>
        <dbReference type="EMBL" id="PWK23836.1"/>
    </source>
</evidence>
<keyword evidence="1" id="KW-0597">Phosphoprotein</keyword>
<dbReference type="Gene3D" id="3.40.50.2300">
    <property type="match status" value="1"/>
</dbReference>
<dbReference type="GO" id="GO:0000156">
    <property type="term" value="F:phosphorelay response regulator activity"/>
    <property type="evidence" value="ECO:0007669"/>
    <property type="project" value="InterPro"/>
</dbReference>
<dbReference type="OrthoDB" id="1646880at2"/>
<dbReference type="SMART" id="SM00850">
    <property type="entry name" value="LytTR"/>
    <property type="match status" value="1"/>
</dbReference>
<feature type="domain" description="Response regulatory" evidence="2">
    <location>
        <begin position="4"/>
        <end position="115"/>
    </location>
</feature>
<proteinExistence type="predicted"/>
<evidence type="ECO:0000256" key="1">
    <source>
        <dbReference type="PROSITE-ProRule" id="PRU00169"/>
    </source>
</evidence>
<feature type="modified residue" description="4-aspartylphosphate" evidence="1">
    <location>
        <position position="55"/>
    </location>
</feature>
<reference evidence="4 5" key="1">
    <citation type="submission" date="2018-05" db="EMBL/GenBank/DDBJ databases">
        <title>Genomic Encyclopedia of Archaeal and Bacterial Type Strains, Phase II (KMG-II): from individual species to whole genera.</title>
        <authorList>
            <person name="Goeker M."/>
        </authorList>
    </citation>
    <scope>NUCLEOTIDE SEQUENCE [LARGE SCALE GENOMIC DNA]</scope>
    <source>
        <strain evidence="4 5">DSM 22214</strain>
    </source>
</reference>
<dbReference type="GO" id="GO:0003677">
    <property type="term" value="F:DNA binding"/>
    <property type="evidence" value="ECO:0007669"/>
    <property type="project" value="InterPro"/>
</dbReference>
<dbReference type="PANTHER" id="PTHR37299">
    <property type="entry name" value="TRANSCRIPTIONAL REGULATOR-RELATED"/>
    <property type="match status" value="1"/>
</dbReference>
<dbReference type="PANTHER" id="PTHR37299:SF1">
    <property type="entry name" value="STAGE 0 SPORULATION PROTEIN A HOMOLOG"/>
    <property type="match status" value="1"/>
</dbReference>
<dbReference type="Pfam" id="PF00072">
    <property type="entry name" value="Response_reg"/>
    <property type="match status" value="1"/>
</dbReference>
<dbReference type="PROSITE" id="PS50930">
    <property type="entry name" value="HTH_LYTTR"/>
    <property type="match status" value="1"/>
</dbReference>
<dbReference type="RefSeq" id="WP_109743754.1">
    <property type="nucleotide sequence ID" value="NZ_QGGO01000016.1"/>
</dbReference>
<sequence length="232" mass="27148">MKIRCILIDDEPFALNILEDDLLDFANVEILEKFNSPLDVPDFLQKNEVDLIFSDIQMPEMLGTQFIKNLEKPPLVIFTTAFHQYALEGFELNAVDYLMKPIRKERLATALKKVEDQLTLREKLNEENEENYILINVEYQKVKLLFNEIIYIEGLKDYVKIYLTDRVHPLMTRSNLRGMETKLPEKYFTRIHNSYIINKQKITGFHQSKVSLSTVELPVGKKYVASIKTLAE</sequence>
<dbReference type="PROSITE" id="PS50110">
    <property type="entry name" value="RESPONSE_REGULATORY"/>
    <property type="match status" value="1"/>
</dbReference>
<keyword evidence="5" id="KW-1185">Reference proteome</keyword>